<dbReference type="EMBL" id="CAJOBQ010000470">
    <property type="protein sequence ID" value="CAF4362551.1"/>
    <property type="molecule type" value="Genomic_DNA"/>
</dbReference>
<dbReference type="PROSITE" id="PS50023">
    <property type="entry name" value="LIM_DOMAIN_2"/>
    <property type="match status" value="3"/>
</dbReference>
<feature type="domain" description="LIM zinc-binding" evidence="6">
    <location>
        <begin position="351"/>
        <end position="410"/>
    </location>
</feature>
<dbReference type="PANTHER" id="PTHR24205:SF16">
    <property type="entry name" value="GH01042P-RELATED"/>
    <property type="match status" value="1"/>
</dbReference>
<organism evidence="7 9">
    <name type="scientific">Rotaria socialis</name>
    <dbReference type="NCBI Taxonomy" id="392032"/>
    <lineage>
        <taxon>Eukaryota</taxon>
        <taxon>Metazoa</taxon>
        <taxon>Spiralia</taxon>
        <taxon>Gnathifera</taxon>
        <taxon>Rotifera</taxon>
        <taxon>Eurotatoria</taxon>
        <taxon>Bdelloidea</taxon>
        <taxon>Philodinida</taxon>
        <taxon>Philodinidae</taxon>
        <taxon>Rotaria</taxon>
    </lineage>
</organism>
<reference evidence="7" key="1">
    <citation type="submission" date="2021-02" db="EMBL/GenBank/DDBJ databases">
        <authorList>
            <person name="Nowell W R."/>
        </authorList>
    </citation>
    <scope>NUCLEOTIDE SEQUENCE</scope>
</reference>
<dbReference type="GO" id="GO:0005634">
    <property type="term" value="C:nucleus"/>
    <property type="evidence" value="ECO:0007669"/>
    <property type="project" value="TreeGrafter"/>
</dbReference>
<dbReference type="EMBL" id="CAJNYU010002807">
    <property type="protein sequence ID" value="CAF3602663.1"/>
    <property type="molecule type" value="Genomic_DNA"/>
</dbReference>
<dbReference type="InterPro" id="IPR001781">
    <property type="entry name" value="Znf_LIM"/>
</dbReference>
<proteinExistence type="predicted"/>
<dbReference type="CDD" id="cd08368">
    <property type="entry name" value="LIM"/>
    <property type="match status" value="5"/>
</dbReference>
<evidence type="ECO:0000256" key="3">
    <source>
        <dbReference type="ARBA" id="ARBA00022833"/>
    </source>
</evidence>
<accession>A0A818NBD4</accession>
<keyword evidence="1 5" id="KW-0479">Metal-binding</keyword>
<dbReference type="SMART" id="SM00132">
    <property type="entry name" value="LIM"/>
    <property type="match status" value="5"/>
</dbReference>
<evidence type="ECO:0000256" key="5">
    <source>
        <dbReference type="PROSITE-ProRule" id="PRU00125"/>
    </source>
</evidence>
<dbReference type="GO" id="GO:0003712">
    <property type="term" value="F:transcription coregulator activity"/>
    <property type="evidence" value="ECO:0007669"/>
    <property type="project" value="TreeGrafter"/>
</dbReference>
<protein>
    <recommendedName>
        <fullName evidence="6">LIM zinc-binding domain-containing protein</fullName>
    </recommendedName>
</protein>
<dbReference type="Pfam" id="PF00412">
    <property type="entry name" value="LIM"/>
    <property type="match status" value="5"/>
</dbReference>
<dbReference type="GO" id="GO:0030018">
    <property type="term" value="C:Z disc"/>
    <property type="evidence" value="ECO:0007669"/>
    <property type="project" value="TreeGrafter"/>
</dbReference>
<evidence type="ECO:0000256" key="4">
    <source>
        <dbReference type="ARBA" id="ARBA00023038"/>
    </source>
</evidence>
<evidence type="ECO:0000313" key="7">
    <source>
        <dbReference type="EMBL" id="CAF3602663.1"/>
    </source>
</evidence>
<keyword evidence="2" id="KW-0677">Repeat</keyword>
<dbReference type="Gene3D" id="2.10.110.10">
    <property type="entry name" value="Cysteine Rich Protein"/>
    <property type="match status" value="5"/>
</dbReference>
<evidence type="ECO:0000313" key="8">
    <source>
        <dbReference type="EMBL" id="CAF4362551.1"/>
    </source>
</evidence>
<name>A0A818NBD4_9BILA</name>
<keyword evidence="4 5" id="KW-0440">LIM domain</keyword>
<dbReference type="Proteomes" id="UP000663862">
    <property type="component" value="Unassembled WGS sequence"/>
</dbReference>
<dbReference type="AlphaFoldDB" id="A0A818NBD4"/>
<evidence type="ECO:0000259" key="6">
    <source>
        <dbReference type="PROSITE" id="PS50023"/>
    </source>
</evidence>
<comment type="caution">
    <text evidence="7">The sequence shown here is derived from an EMBL/GenBank/DDBJ whole genome shotgun (WGS) entry which is preliminary data.</text>
</comment>
<feature type="domain" description="LIM zinc-binding" evidence="6">
    <location>
        <begin position="104"/>
        <end position="170"/>
    </location>
</feature>
<evidence type="ECO:0000256" key="1">
    <source>
        <dbReference type="ARBA" id="ARBA00022723"/>
    </source>
</evidence>
<dbReference type="PANTHER" id="PTHR24205">
    <property type="entry name" value="FOUR AND A HALF LIM DOMAINS PROTEIN"/>
    <property type="match status" value="1"/>
</dbReference>
<feature type="domain" description="LIM zinc-binding" evidence="6">
    <location>
        <begin position="230"/>
        <end position="290"/>
    </location>
</feature>
<dbReference type="SUPFAM" id="SSF57716">
    <property type="entry name" value="Glucocorticoid receptor-like (DNA-binding domain)"/>
    <property type="match status" value="3"/>
</dbReference>
<keyword evidence="3 5" id="KW-0862">Zinc</keyword>
<sequence length="410" mass="46294">MFLVTSAEEDHFGTIKKKFNMANLYQNIAGSLEKPVAKQTVVSAVWPPIAAQQRQTSPVHDRLNTPVSQLHAVTTHHTPYDNIYNKNVINDKTQIAPNADLSVTICYKCKSSIDKNSQPKLTFNNRFYHQQCFKCGSCRKNLSDSENSKFSIDDDGEPLCAYCGLITAKVCTVCGTRIVNGGTINFDRKSYHTDCFRCSQCHRPVAGEQKTLTHNSKPCCITCFKDNFAPRCSKCTQPIVLEPAVTCDGKKYHSDCFSCGQCHKPVTDSKYYTHLGEPCCAKCFTERIAFRCAECFRIISDGKSITCDGKHYHSECLHCGQCKKPLATEKDLFKHNEKPCCSRCHEEHFAPRCSKCSRPIKDINYSTYENQSFHSDCFTCWKCHRVIHSSEKFCTDQAGFLCLTCAKLLD</sequence>
<evidence type="ECO:0000256" key="2">
    <source>
        <dbReference type="ARBA" id="ARBA00022737"/>
    </source>
</evidence>
<dbReference type="Proteomes" id="UP000663869">
    <property type="component" value="Unassembled WGS sequence"/>
</dbReference>
<gene>
    <name evidence="7" type="ORF">FME351_LOCUS22036</name>
    <name evidence="8" type="ORF">TSG867_LOCUS10318</name>
</gene>
<dbReference type="GO" id="GO:0046872">
    <property type="term" value="F:metal ion binding"/>
    <property type="evidence" value="ECO:0007669"/>
    <property type="project" value="UniProtKB-KW"/>
</dbReference>
<dbReference type="PROSITE" id="PS00478">
    <property type="entry name" value="LIM_DOMAIN_1"/>
    <property type="match status" value="4"/>
</dbReference>
<evidence type="ECO:0000313" key="9">
    <source>
        <dbReference type="Proteomes" id="UP000663869"/>
    </source>
</evidence>